<accession>A0A4U8Z1L5</accession>
<evidence type="ECO:0000313" key="2">
    <source>
        <dbReference type="EMBL" id="VFU09236.1"/>
    </source>
</evidence>
<sequence>MHGNSVVALGATTAREVFGCPVTLSGQRGELMRLAGGRAAVATIHPSGVLRMRHEGSRGSVQRAREARRITGSFSQK</sequence>
<feature type="compositionally biased region" description="Basic and acidic residues" evidence="1">
    <location>
        <begin position="54"/>
        <end position="69"/>
    </location>
</feature>
<dbReference type="SUPFAM" id="SSF52141">
    <property type="entry name" value="Uracil-DNA glycosylase-like"/>
    <property type="match status" value="1"/>
</dbReference>
<evidence type="ECO:0000256" key="1">
    <source>
        <dbReference type="SAM" id="MobiDB-lite"/>
    </source>
</evidence>
<gene>
    <name evidence="2" type="ORF">MTUNDRAET4_2343</name>
</gene>
<feature type="region of interest" description="Disordered" evidence="1">
    <location>
        <begin position="54"/>
        <end position="77"/>
    </location>
</feature>
<dbReference type="Proteomes" id="UP000294360">
    <property type="component" value="Chromosome"/>
</dbReference>
<dbReference type="InterPro" id="IPR036895">
    <property type="entry name" value="Uracil-DNA_glycosylase-like_sf"/>
</dbReference>
<organism evidence="2 3">
    <name type="scientific">Methylocella tundrae</name>
    <dbReference type="NCBI Taxonomy" id="227605"/>
    <lineage>
        <taxon>Bacteria</taxon>
        <taxon>Pseudomonadati</taxon>
        <taxon>Pseudomonadota</taxon>
        <taxon>Alphaproteobacteria</taxon>
        <taxon>Hyphomicrobiales</taxon>
        <taxon>Beijerinckiaceae</taxon>
        <taxon>Methylocella</taxon>
    </lineage>
</organism>
<evidence type="ECO:0000313" key="3">
    <source>
        <dbReference type="Proteomes" id="UP000294360"/>
    </source>
</evidence>
<proteinExistence type="predicted"/>
<name>A0A4U8Z1L5_METTU</name>
<dbReference type="AlphaFoldDB" id="A0A4U8Z1L5"/>
<dbReference type="KEGG" id="mtun:MTUNDRAET4_2343"/>
<evidence type="ECO:0008006" key="4">
    <source>
        <dbReference type="Google" id="ProtNLM"/>
    </source>
</evidence>
<protein>
    <recommendedName>
        <fullName evidence="4">Uracil-DNA glycosylase-like domain-containing protein</fullName>
    </recommendedName>
</protein>
<reference evidence="2 3" key="1">
    <citation type="submission" date="2019-03" db="EMBL/GenBank/DDBJ databases">
        <authorList>
            <person name="Kox A.R. M."/>
        </authorList>
    </citation>
    <scope>NUCLEOTIDE SEQUENCE [LARGE SCALE GENOMIC DNA]</scope>
    <source>
        <strain evidence="2">MTUNDRAET4 annotated genome</strain>
    </source>
</reference>
<dbReference type="EMBL" id="LR536450">
    <property type="protein sequence ID" value="VFU09236.1"/>
    <property type="molecule type" value="Genomic_DNA"/>
</dbReference>
<dbReference type="Gene3D" id="3.40.470.10">
    <property type="entry name" value="Uracil-DNA glycosylase-like domain"/>
    <property type="match status" value="1"/>
</dbReference>